<dbReference type="GO" id="GO:0005737">
    <property type="term" value="C:cytoplasm"/>
    <property type="evidence" value="ECO:0007669"/>
    <property type="project" value="TreeGrafter"/>
</dbReference>
<keyword evidence="2" id="KW-1185">Reference proteome</keyword>
<name>A0A5A9Q179_9TELE</name>
<organism evidence="1 2">
    <name type="scientific">Triplophysa tibetana</name>
    <dbReference type="NCBI Taxonomy" id="1572043"/>
    <lineage>
        <taxon>Eukaryota</taxon>
        <taxon>Metazoa</taxon>
        <taxon>Chordata</taxon>
        <taxon>Craniata</taxon>
        <taxon>Vertebrata</taxon>
        <taxon>Euteleostomi</taxon>
        <taxon>Actinopterygii</taxon>
        <taxon>Neopterygii</taxon>
        <taxon>Teleostei</taxon>
        <taxon>Ostariophysi</taxon>
        <taxon>Cypriniformes</taxon>
        <taxon>Nemacheilidae</taxon>
        <taxon>Triplophysa</taxon>
    </lineage>
</organism>
<dbReference type="PANTHER" id="PTHR16155:SF18">
    <property type="entry name" value="STERILE ALPHA MOTIF DOMAIN-CONTAINING PROTEIN 9-LIKE"/>
    <property type="match status" value="1"/>
</dbReference>
<accession>A0A5A9Q179</accession>
<reference evidence="1 2" key="1">
    <citation type="journal article" date="2019" name="Mol. Ecol. Resour.">
        <title>Chromosome-level genome assembly of Triplophysa tibetana, a fish adapted to the harsh high-altitude environment of the Tibetan Plateau.</title>
        <authorList>
            <person name="Yang X."/>
            <person name="Liu H."/>
            <person name="Ma Z."/>
            <person name="Zou Y."/>
            <person name="Zou M."/>
            <person name="Mao Y."/>
            <person name="Li X."/>
            <person name="Wang H."/>
            <person name="Chen T."/>
            <person name="Wang W."/>
            <person name="Yang R."/>
        </authorList>
    </citation>
    <scope>NUCLEOTIDE SEQUENCE [LARGE SCALE GENOMIC DNA]</scope>
    <source>
        <strain evidence="1">TTIB1903HZAU</strain>
        <tissue evidence="1">Muscle</tissue>
    </source>
</reference>
<evidence type="ECO:0000313" key="2">
    <source>
        <dbReference type="Proteomes" id="UP000324632"/>
    </source>
</evidence>
<dbReference type="OrthoDB" id="2337140at2759"/>
<evidence type="ECO:0000313" key="1">
    <source>
        <dbReference type="EMBL" id="KAA0725527.1"/>
    </source>
</evidence>
<comment type="caution">
    <text evidence="1">The sequence shown here is derived from an EMBL/GenBank/DDBJ whole genome shotgun (WGS) entry which is preliminary data.</text>
</comment>
<dbReference type="EMBL" id="SOYY01000001">
    <property type="protein sequence ID" value="KAA0725527.1"/>
    <property type="molecule type" value="Genomic_DNA"/>
</dbReference>
<dbReference type="PANTHER" id="PTHR16155">
    <property type="entry name" value="DED DOMAIN-CONTAINING PROTEIN"/>
    <property type="match status" value="1"/>
</dbReference>
<dbReference type="AlphaFoldDB" id="A0A5A9Q179"/>
<dbReference type="Proteomes" id="UP000324632">
    <property type="component" value="Chromosome 1"/>
</dbReference>
<gene>
    <name evidence="1" type="ORF">E1301_Tti010311</name>
</gene>
<proteinExistence type="predicted"/>
<sequence length="981" mass="113378">MYTVPSSIDNETIPVPTSLRDSLSCLDVVWADMFETEDINHDRVRQQQIDFLRGAPPKFLTFYPSGNQPTVVPLVERDGFNDLIQLVETSKRKHRLITDAPLRYQPGSGGSTLAMQVLLQFRKDLRCARAIDSDLKTKLSDLSKQVLDLFLLSNEEHAKQDRRTVLLLLDTRDKMDNYVPIKNVLCNKLIEEIHKRGINTDTPVVIILNCIPTDFTLTDTMMIPPNLSEETTKQFKEKVLQQIRLQWKSQRKLTTIHLHHKNSSGSTLALDVLSDLSEEFTFKNTRESDITSETHKKTIFLLLDNKDDKPLRCLLKTLQFKLKRADHPAFIIINVVSKTAVRLPDDVKLKMELLPDEKERFAQKSLVVKREYKKMSQKLPSFNIMPRGFQREDADKMIREEMVNLIEKDSESSGTRLFSFLALINSYVPGSHLSKLLCKRFIDQSEWPSDEGKPSLEMILKPFEDLIVIFSDGEQKAECIRLAHPMIADACLKLFTEHNVKRSVIALDFLDSMVKSNEISYDQLCMSMLVTRPEGLTGKETFSKLILDILDEGENNTKQCIDLLKSASSLFSTDPFYPQALARFYYIKVKEENKYEKAEQWAVKAINRDQEKSHVKDTLGQVRKNHLQSHFKKTPNKVCLDIAKSAIDAFHDEAKAAEIESEKDTSFNNRGLLGFLQVCNVIFEINKKKDLEQEYISGLRGDIESRYDFFEWYLVYSRPSSKQEEPAFLCKDVEECYMHYFKQGEQTGKLTLNEKKMKSFAGFLHFLQSDINVLEQNWNAIANPQSNNETQMVLYTLANIILSQFDKPCENLQDLQARLQELWKTEEKHRSPEFYLLILLLFWPDEAQTVNQDSPNLENCVQYMSQSYERKYQKYLRSRFLVPLFFLGKGSGLQRLVHKKLCKTDLELLTEGDENVEVSYLQRINGEVKKHEVFAVRDGQQIQVSPCKRASVYRDGEVSFYLGLTINGPVAYNIRHDENSK</sequence>
<protein>
    <submittedName>
        <fullName evidence="1">Sterile alpha motif domain-containing protein 9</fullName>
    </submittedName>
</protein>